<dbReference type="EMBL" id="BMER01000007">
    <property type="protein sequence ID" value="GGH05239.1"/>
    <property type="molecule type" value="Genomic_DNA"/>
</dbReference>
<dbReference type="PANTHER" id="PTHR46825">
    <property type="entry name" value="D-ALANYL-D-ALANINE-CARBOXYPEPTIDASE/ENDOPEPTIDASE AMPH"/>
    <property type="match status" value="1"/>
</dbReference>
<dbReference type="PANTHER" id="PTHR46825:SF15">
    <property type="entry name" value="BETA-LACTAMASE-RELATED DOMAIN-CONTAINING PROTEIN"/>
    <property type="match status" value="1"/>
</dbReference>
<organism evidence="4 5">
    <name type="scientific">Parapedobacter pyrenivorans</name>
    <dbReference type="NCBI Taxonomy" id="1305674"/>
    <lineage>
        <taxon>Bacteria</taxon>
        <taxon>Pseudomonadati</taxon>
        <taxon>Bacteroidota</taxon>
        <taxon>Sphingobacteriia</taxon>
        <taxon>Sphingobacteriales</taxon>
        <taxon>Sphingobacteriaceae</taxon>
        <taxon>Parapedobacter</taxon>
    </lineage>
</organism>
<dbReference type="InterPro" id="IPR012338">
    <property type="entry name" value="Beta-lactam/transpept-like"/>
</dbReference>
<evidence type="ECO:0000313" key="4">
    <source>
        <dbReference type="EMBL" id="GGH05239.1"/>
    </source>
</evidence>
<evidence type="ECO:0000313" key="5">
    <source>
        <dbReference type="Proteomes" id="UP000660862"/>
    </source>
</evidence>
<evidence type="ECO:0000256" key="1">
    <source>
        <dbReference type="SAM" id="SignalP"/>
    </source>
</evidence>
<dbReference type="Proteomes" id="UP000660862">
    <property type="component" value="Unassembled WGS sequence"/>
</dbReference>
<evidence type="ECO:0000259" key="3">
    <source>
        <dbReference type="Pfam" id="PF11954"/>
    </source>
</evidence>
<keyword evidence="1" id="KW-0732">Signal</keyword>
<gene>
    <name evidence="4" type="ORF">GCM10007415_46980</name>
</gene>
<dbReference type="Pfam" id="PF00144">
    <property type="entry name" value="Beta-lactamase"/>
    <property type="match status" value="1"/>
</dbReference>
<sequence>MRTRLLLLTMLLGGPAFLWAQPGSPAAKLIGIDSLLVKLLDDYNVAGFSVAVVHKDSVIYAKGFGYRDYEKQLPATPQTLYAIGSSSKAFTAALLGKLFGDSLSLDDKVTKHLPQLEFQDGREVDVTVRDLMTHRTGLTRYDFSWYVFNSDSRDSLLQRVKYMKPDADLRARWQYNNFMYLAQGMIAERMSGKTWEENIREHFLTPLGMTRTNFDVNDMAKDADASIGYTVTDKDSIKMTPYFEIRGMGPAGSINSSVEEMANWLKTWINNGKYGGNQVIPAAYLKEAESSQMVIGPGLPGRKHPDVHLANYGLGWMIGSYRGHYQVEHGGNIDGFSASTAIFPTDSLGIVVLTNQNASAVPGVVRNFIADRVLELPFVDWNTKTVKKDTATVDTASQEEDVARIKGTRPTHVQADYTGMYSHAAYGQFAIGLHGDTLKAALGKQRVWLSHYHYDVFELKDIDAQGNADTSDGGVKINFRTGLDGQVEGAALSLDDPSGNAVEFKRQPDAKEVSEEQLQAYIGTYEVGGMKISITVENGILFMDVPGQTNYETIAQGNHYFKLKALSGFAIRFEIDESIGRAIVMYAIQPNGTFKAVRIK</sequence>
<dbReference type="Gene3D" id="3.40.710.10">
    <property type="entry name" value="DD-peptidase/beta-lactamase superfamily"/>
    <property type="match status" value="1"/>
</dbReference>
<dbReference type="RefSeq" id="WP_188508581.1">
    <property type="nucleotide sequence ID" value="NZ_BMER01000007.1"/>
</dbReference>
<protein>
    <recommendedName>
        <fullName evidence="6">CubicO group peptidase, beta-lactamase class C family</fullName>
    </recommendedName>
</protein>
<feature type="domain" description="Beta-lactamase-related" evidence="2">
    <location>
        <begin position="33"/>
        <end position="368"/>
    </location>
</feature>
<dbReference type="InterPro" id="IPR021860">
    <property type="entry name" value="Peptidase_S12_Pab87-rel_C"/>
</dbReference>
<reference evidence="4" key="2">
    <citation type="submission" date="2020-09" db="EMBL/GenBank/DDBJ databases">
        <authorList>
            <person name="Sun Q."/>
            <person name="Zhou Y."/>
        </authorList>
    </citation>
    <scope>NUCLEOTIDE SEQUENCE</scope>
    <source>
        <strain evidence="4">CGMCC 1.12195</strain>
    </source>
</reference>
<dbReference type="SUPFAM" id="SSF56601">
    <property type="entry name" value="beta-lactamase/transpeptidase-like"/>
    <property type="match status" value="1"/>
</dbReference>
<evidence type="ECO:0000259" key="2">
    <source>
        <dbReference type="Pfam" id="PF00144"/>
    </source>
</evidence>
<accession>A0A917I342</accession>
<name>A0A917I342_9SPHI</name>
<comment type="caution">
    <text evidence="4">The sequence shown here is derived from an EMBL/GenBank/DDBJ whole genome shotgun (WGS) entry which is preliminary data.</text>
</comment>
<evidence type="ECO:0008006" key="6">
    <source>
        <dbReference type="Google" id="ProtNLM"/>
    </source>
</evidence>
<feature type="signal peptide" evidence="1">
    <location>
        <begin position="1"/>
        <end position="20"/>
    </location>
</feature>
<dbReference type="AlphaFoldDB" id="A0A917I342"/>
<dbReference type="InterPro" id="IPR050491">
    <property type="entry name" value="AmpC-like"/>
</dbReference>
<dbReference type="Gene3D" id="2.40.128.600">
    <property type="match status" value="1"/>
</dbReference>
<feature type="domain" description="Peptidase S12 Pab87-related C-terminal" evidence="3">
    <location>
        <begin position="404"/>
        <end position="494"/>
    </location>
</feature>
<reference evidence="4" key="1">
    <citation type="journal article" date="2014" name="Int. J. Syst. Evol. Microbiol.">
        <title>Complete genome sequence of Corynebacterium casei LMG S-19264T (=DSM 44701T), isolated from a smear-ripened cheese.</title>
        <authorList>
            <consortium name="US DOE Joint Genome Institute (JGI-PGF)"/>
            <person name="Walter F."/>
            <person name="Albersmeier A."/>
            <person name="Kalinowski J."/>
            <person name="Ruckert C."/>
        </authorList>
    </citation>
    <scope>NUCLEOTIDE SEQUENCE</scope>
    <source>
        <strain evidence="4">CGMCC 1.12195</strain>
    </source>
</reference>
<feature type="chain" id="PRO_5037825563" description="CubicO group peptidase, beta-lactamase class C family" evidence="1">
    <location>
        <begin position="21"/>
        <end position="600"/>
    </location>
</feature>
<dbReference type="Pfam" id="PF11954">
    <property type="entry name" value="DUF3471"/>
    <property type="match status" value="1"/>
</dbReference>
<dbReference type="InterPro" id="IPR001466">
    <property type="entry name" value="Beta-lactam-related"/>
</dbReference>
<proteinExistence type="predicted"/>
<keyword evidence="5" id="KW-1185">Reference proteome</keyword>